<proteinExistence type="predicted"/>
<feature type="domain" description="Nephrocystin 3-like N-terminal" evidence="2">
    <location>
        <begin position="242"/>
        <end position="403"/>
    </location>
</feature>
<dbReference type="AlphaFoldDB" id="A0A8K0XM25"/>
<dbReference type="Proteomes" id="UP000813824">
    <property type="component" value="Unassembled WGS sequence"/>
</dbReference>
<dbReference type="Pfam" id="PF24883">
    <property type="entry name" value="NPHP3_N"/>
    <property type="match status" value="1"/>
</dbReference>
<comment type="caution">
    <text evidence="3">The sequence shown here is derived from an EMBL/GenBank/DDBJ whole genome shotgun (WGS) entry which is preliminary data.</text>
</comment>
<accession>A0A8K0XM25</accession>
<dbReference type="PANTHER" id="PTHR10039:SF17">
    <property type="entry name" value="FUNGAL STAND N-TERMINAL GOODBYE DOMAIN-CONTAINING PROTEIN-RELATED"/>
    <property type="match status" value="1"/>
</dbReference>
<protein>
    <recommendedName>
        <fullName evidence="2">Nephrocystin 3-like N-terminal domain-containing protein</fullName>
    </recommendedName>
</protein>
<keyword evidence="4" id="KW-1185">Reference proteome</keyword>
<keyword evidence="1" id="KW-0677">Repeat</keyword>
<evidence type="ECO:0000256" key="1">
    <source>
        <dbReference type="ARBA" id="ARBA00022737"/>
    </source>
</evidence>
<name>A0A8K0XM25_9AGAR</name>
<dbReference type="InterPro" id="IPR027417">
    <property type="entry name" value="P-loop_NTPase"/>
</dbReference>
<sequence>MSSPRSRSSLPSYLIRMALLVKSEAEVVRKNVDLAALAASDLASPMAMIGGLAYIVESLKMIATVVDQASQLHPIASVAWSIVSTVLNVCQKQLERDAQLGSLVSAMVDAYKTIDMTNDLKGQLDHHLGYLIDATIRQTVECALFIRSYAGHGFLARAIVQTFNRESSTKMTEMTQRFDTLRRNRTEASAFQAVIVTTRLQSVLTQVHDDQLEEALQRVLRPFEYETSHRTLCLPHTRTKLLQRISLHLISSSADNVLWLHGVAGCGKSTIAKTISSFFDCQKRLAAYIAFNRFAGENSASSFIRTLAYQISTFHPLIRRQIVAGIPKGPEMARMDIRQQFNNLIYNPLNSIANEIAMEGPFIIVLDALDECGSVDAREDLLVALQDNLSRLPRFIRVLITSRPEVDIRNSLCSVPNVTAHNLNADGGNEIDEDIGVFLKEKLTGVAKMGKNRSLRLLESGWPDDEDVRKLAHGASGLFIWAQTLFKAIEAAHDPVERLKAALEGTRPIGMDATSAVNQLYTDALKLASCNWNDDLFRSDFDAVFGTLVAADSVSLNRNTLDELLADKLNIAAEHTLQHFGSVVTHDFHDSQSFVELHPSFREYLSDRNRCGPDAKWYINADDHCRKLALRCMEYIGKYHGRLIMSSPEAKSNIRQGKDFTALGHACLYWHHYLARVKVVEVDTELTSSLIKFLLHSLNHWFVAMTAGDLGSSPLLHLLQNAVRDTVLKWSKPVQVHGKIIFGSNALEFSHFIECYTVNHVRELTPMSQNKLALQPNFDFFSIKQYRFLLKRFLTSTLSNSQGDTDAQSFMKSSLNMLAVNLPPSPLPKHPPHLQLRVSRTME</sequence>
<evidence type="ECO:0000259" key="2">
    <source>
        <dbReference type="Pfam" id="PF24883"/>
    </source>
</evidence>
<organism evidence="3 4">
    <name type="scientific">Cristinia sonorae</name>
    <dbReference type="NCBI Taxonomy" id="1940300"/>
    <lineage>
        <taxon>Eukaryota</taxon>
        <taxon>Fungi</taxon>
        <taxon>Dikarya</taxon>
        <taxon>Basidiomycota</taxon>
        <taxon>Agaricomycotina</taxon>
        <taxon>Agaricomycetes</taxon>
        <taxon>Agaricomycetidae</taxon>
        <taxon>Agaricales</taxon>
        <taxon>Pleurotineae</taxon>
        <taxon>Stephanosporaceae</taxon>
        <taxon>Cristinia</taxon>
    </lineage>
</organism>
<reference evidence="3" key="1">
    <citation type="journal article" date="2021" name="New Phytol.">
        <title>Evolutionary innovations through gain and loss of genes in the ectomycorrhizal Boletales.</title>
        <authorList>
            <person name="Wu G."/>
            <person name="Miyauchi S."/>
            <person name="Morin E."/>
            <person name="Kuo A."/>
            <person name="Drula E."/>
            <person name="Varga T."/>
            <person name="Kohler A."/>
            <person name="Feng B."/>
            <person name="Cao Y."/>
            <person name="Lipzen A."/>
            <person name="Daum C."/>
            <person name="Hundley H."/>
            <person name="Pangilinan J."/>
            <person name="Johnson J."/>
            <person name="Barry K."/>
            <person name="LaButti K."/>
            <person name="Ng V."/>
            <person name="Ahrendt S."/>
            <person name="Min B."/>
            <person name="Choi I.G."/>
            <person name="Park H."/>
            <person name="Plett J.M."/>
            <person name="Magnuson J."/>
            <person name="Spatafora J.W."/>
            <person name="Nagy L.G."/>
            <person name="Henrissat B."/>
            <person name="Grigoriev I.V."/>
            <person name="Yang Z.L."/>
            <person name="Xu J."/>
            <person name="Martin F.M."/>
        </authorList>
    </citation>
    <scope>NUCLEOTIDE SEQUENCE</scope>
    <source>
        <strain evidence="3">KKN 215</strain>
    </source>
</reference>
<evidence type="ECO:0000313" key="4">
    <source>
        <dbReference type="Proteomes" id="UP000813824"/>
    </source>
</evidence>
<dbReference type="OrthoDB" id="163438at2759"/>
<gene>
    <name evidence="3" type="ORF">BXZ70DRAFT_1010807</name>
</gene>
<dbReference type="EMBL" id="JAEVFJ010000032">
    <property type="protein sequence ID" value="KAH8092490.1"/>
    <property type="molecule type" value="Genomic_DNA"/>
</dbReference>
<dbReference type="SUPFAM" id="SSF52540">
    <property type="entry name" value="P-loop containing nucleoside triphosphate hydrolases"/>
    <property type="match status" value="1"/>
</dbReference>
<evidence type="ECO:0000313" key="3">
    <source>
        <dbReference type="EMBL" id="KAH8092490.1"/>
    </source>
</evidence>
<dbReference type="Gene3D" id="3.40.50.300">
    <property type="entry name" value="P-loop containing nucleotide triphosphate hydrolases"/>
    <property type="match status" value="1"/>
</dbReference>
<dbReference type="PANTHER" id="PTHR10039">
    <property type="entry name" value="AMELOGENIN"/>
    <property type="match status" value="1"/>
</dbReference>
<dbReference type="InterPro" id="IPR056884">
    <property type="entry name" value="NPHP3-like_N"/>
</dbReference>